<organism evidence="1 2">
    <name type="scientific">Sphagnum jensenii</name>
    <dbReference type="NCBI Taxonomy" id="128206"/>
    <lineage>
        <taxon>Eukaryota</taxon>
        <taxon>Viridiplantae</taxon>
        <taxon>Streptophyta</taxon>
        <taxon>Embryophyta</taxon>
        <taxon>Bryophyta</taxon>
        <taxon>Sphagnophytina</taxon>
        <taxon>Sphagnopsida</taxon>
        <taxon>Sphagnales</taxon>
        <taxon>Sphagnaceae</taxon>
        <taxon>Sphagnum</taxon>
    </lineage>
</organism>
<evidence type="ECO:0000313" key="2">
    <source>
        <dbReference type="Proteomes" id="UP001497444"/>
    </source>
</evidence>
<dbReference type="Proteomes" id="UP001497444">
    <property type="component" value="Chromosome 7"/>
</dbReference>
<evidence type="ECO:0000313" key="1">
    <source>
        <dbReference type="EMBL" id="CAK9276606.1"/>
    </source>
</evidence>
<gene>
    <name evidence="1" type="ORF">CSSPJE1EN1_LOCUS22084</name>
</gene>
<accession>A0ABP0XBW7</accession>
<keyword evidence="2" id="KW-1185">Reference proteome</keyword>
<sequence length="251" mass="27738">MSADASASGTVGKESTEEYEVDYPKVVVEAELLDPVKADQLAPATKEAFDEVIHKENRVLLSIWRANRDQHTTSDGDKHEVIKLTAKLTLHPAPKTRFKHATIEVQLMNEDFKIAYVSPEKTVSDKESKRTGTTDLGLQIGPASHVPVGFNVGRSIQKEFSGRKCEVTSSGADTSTAKWVVMNPDPDENQLGESLIADLEIKLTHPEGATTCPAKLSVDVTTRVNWAKRRFSDGKLRVKDRIFDFDFTGLD</sequence>
<reference evidence="1" key="1">
    <citation type="submission" date="2024-02" db="EMBL/GenBank/DDBJ databases">
        <authorList>
            <consortium name="ELIXIR-Norway"/>
            <consortium name="Elixir Norway"/>
        </authorList>
    </citation>
    <scope>NUCLEOTIDE SEQUENCE</scope>
</reference>
<proteinExistence type="predicted"/>
<dbReference type="EMBL" id="OZ020102">
    <property type="protein sequence ID" value="CAK9276606.1"/>
    <property type="molecule type" value="Genomic_DNA"/>
</dbReference>
<protein>
    <submittedName>
        <fullName evidence="1">Uncharacterized protein</fullName>
    </submittedName>
</protein>
<name>A0ABP0XBW7_9BRYO</name>